<evidence type="ECO:0000256" key="6">
    <source>
        <dbReference type="RuleBase" id="RU365002"/>
    </source>
</evidence>
<dbReference type="InterPro" id="IPR019438">
    <property type="entry name" value="Q_salvage"/>
</dbReference>
<comment type="similarity">
    <text evidence="2 6">Belongs to the QNG1 protein family.</text>
</comment>
<protein>
    <recommendedName>
        <fullName evidence="3 6">Queuosine 5'-phosphate N-glycosylase/hydrolase</fullName>
        <ecNumber evidence="6">3.2.2.-</ecNumber>
    </recommendedName>
    <alternativeName>
        <fullName evidence="4 6">Queuosine-nucleotide N-glycosylase/hydrolase</fullName>
    </alternativeName>
</protein>
<comment type="function">
    <text evidence="6">Catalyzes the hydrolysis of queuosine 5'-phosphate, releasing the nucleobase queuine (q). Is required for salvage of queuine from exogenous queuosine (Q) that is imported and then converted to queuosine 5'-phosphate intracellularly.</text>
</comment>
<name>A0ABQ5SC73_9CHLO</name>
<gene>
    <name evidence="7" type="ORF">VaNZ11_011157</name>
</gene>
<dbReference type="EMBL" id="BSDZ01000078">
    <property type="protein sequence ID" value="GLI67241.1"/>
    <property type="molecule type" value="Genomic_DNA"/>
</dbReference>
<evidence type="ECO:0000313" key="7">
    <source>
        <dbReference type="EMBL" id="GLI67241.1"/>
    </source>
</evidence>
<comment type="catalytic activity">
    <reaction evidence="5 6">
        <text>queuosine 5'-phosphate + H2O = queuine + D-ribose 5-phosphate</text>
        <dbReference type="Rhea" id="RHEA:75387"/>
        <dbReference type="ChEBI" id="CHEBI:15377"/>
        <dbReference type="ChEBI" id="CHEBI:17433"/>
        <dbReference type="ChEBI" id="CHEBI:78346"/>
        <dbReference type="ChEBI" id="CHEBI:194371"/>
    </reaction>
    <physiologicalReaction direction="left-to-right" evidence="5 6">
        <dbReference type="Rhea" id="RHEA:75388"/>
    </physiologicalReaction>
</comment>
<sequence>MGSSIKSNVRGDMDFTKLFRGPVTRRSAEHHSTPIPWLLTSSIEPAINPVKETSQFVADHAKHVHISSKAISKLVSELTIEKLAELVAPTAFNKELHYVDGGSLTVQYLLVVDALNFCFWPDEELEYENLSRGVKAALEADPTILEADKLLWTSGDDVQRLLGWNRQVPLQEERARLLREVGSALLQHFGGHAARMVEAAGGSALSLMQIVAQLFSGFRDHAVYKGRQVFLYKRAQIFVGDVYGAFGGEGLGAFWDIDQLTMFADYRVPVVLRDMGILSYSDELAAKVERKEVIPAGSEEEVEIRACTVVAVERLRETIAHKFRGTGAQLPHAIQLDWWLWEIGEQNRQNHPPHHRTLTIFY</sequence>
<evidence type="ECO:0000256" key="2">
    <source>
        <dbReference type="ARBA" id="ARBA00035119"/>
    </source>
</evidence>
<dbReference type="EC" id="3.2.2.-" evidence="6"/>
<evidence type="ECO:0000256" key="5">
    <source>
        <dbReference type="ARBA" id="ARBA00048204"/>
    </source>
</evidence>
<dbReference type="PANTHER" id="PTHR21314:SF0">
    <property type="entry name" value="QUEUOSINE 5'-PHOSPHATE N-GLYCOSYLASE_HYDROLASE"/>
    <property type="match status" value="1"/>
</dbReference>
<evidence type="ECO:0000256" key="1">
    <source>
        <dbReference type="ARBA" id="ARBA00022801"/>
    </source>
</evidence>
<keyword evidence="1 6" id="KW-0378">Hydrolase</keyword>
<evidence type="ECO:0000256" key="4">
    <source>
        <dbReference type="ARBA" id="ARBA00035393"/>
    </source>
</evidence>
<accession>A0ABQ5SC73</accession>
<dbReference type="Pfam" id="PF10343">
    <property type="entry name" value="Q_salvage"/>
    <property type="match status" value="1"/>
</dbReference>
<proteinExistence type="inferred from homology"/>
<keyword evidence="8" id="KW-1185">Reference proteome</keyword>
<dbReference type="Proteomes" id="UP001165090">
    <property type="component" value="Unassembled WGS sequence"/>
</dbReference>
<dbReference type="PANTHER" id="PTHR21314">
    <property type="entry name" value="QUEUOSINE 5'-PHOSPHATE N-GLYCOSYLASE_HYDROLASE-RELATED"/>
    <property type="match status" value="1"/>
</dbReference>
<evidence type="ECO:0000313" key="8">
    <source>
        <dbReference type="Proteomes" id="UP001165090"/>
    </source>
</evidence>
<organism evidence="7 8">
    <name type="scientific">Volvox africanus</name>
    <dbReference type="NCBI Taxonomy" id="51714"/>
    <lineage>
        <taxon>Eukaryota</taxon>
        <taxon>Viridiplantae</taxon>
        <taxon>Chlorophyta</taxon>
        <taxon>core chlorophytes</taxon>
        <taxon>Chlorophyceae</taxon>
        <taxon>CS clade</taxon>
        <taxon>Chlamydomonadales</taxon>
        <taxon>Volvocaceae</taxon>
        <taxon>Volvox</taxon>
    </lineage>
</organism>
<evidence type="ECO:0000256" key="3">
    <source>
        <dbReference type="ARBA" id="ARBA00035306"/>
    </source>
</evidence>
<reference evidence="7 8" key="1">
    <citation type="journal article" date="2023" name="IScience">
        <title>Expanded male sex-determining region conserved during the evolution of homothallism in the green alga Volvox.</title>
        <authorList>
            <person name="Yamamoto K."/>
            <person name="Matsuzaki R."/>
            <person name="Mahakham W."/>
            <person name="Heman W."/>
            <person name="Sekimoto H."/>
            <person name="Kawachi M."/>
            <person name="Minakuchi Y."/>
            <person name="Toyoda A."/>
            <person name="Nozaki H."/>
        </authorList>
    </citation>
    <scope>NUCLEOTIDE SEQUENCE [LARGE SCALE GENOMIC DNA]</scope>
    <source>
        <strain evidence="7 8">NIES-4468</strain>
    </source>
</reference>
<comment type="caution">
    <text evidence="7">The sequence shown here is derived from an EMBL/GenBank/DDBJ whole genome shotgun (WGS) entry which is preliminary data.</text>
</comment>